<dbReference type="AlphaFoldDB" id="A0A9P4SH29"/>
<accession>A0A9P4SH29</accession>
<dbReference type="SUPFAM" id="SSF54695">
    <property type="entry name" value="POZ domain"/>
    <property type="match status" value="1"/>
</dbReference>
<keyword evidence="3" id="KW-1185">Reference proteome</keyword>
<evidence type="ECO:0000313" key="2">
    <source>
        <dbReference type="EMBL" id="KAF2842259.1"/>
    </source>
</evidence>
<dbReference type="EMBL" id="MU006090">
    <property type="protein sequence ID" value="KAF2842259.1"/>
    <property type="molecule type" value="Genomic_DNA"/>
</dbReference>
<protein>
    <recommendedName>
        <fullName evidence="1">BTB domain-containing protein</fullName>
    </recommendedName>
</protein>
<dbReference type="PROSITE" id="PS50097">
    <property type="entry name" value="BTB"/>
    <property type="match status" value="1"/>
</dbReference>
<organism evidence="2 3">
    <name type="scientific">Patellaria atrata CBS 101060</name>
    <dbReference type="NCBI Taxonomy" id="1346257"/>
    <lineage>
        <taxon>Eukaryota</taxon>
        <taxon>Fungi</taxon>
        <taxon>Dikarya</taxon>
        <taxon>Ascomycota</taxon>
        <taxon>Pezizomycotina</taxon>
        <taxon>Dothideomycetes</taxon>
        <taxon>Dothideomycetes incertae sedis</taxon>
        <taxon>Patellariales</taxon>
        <taxon>Patellariaceae</taxon>
        <taxon>Patellaria</taxon>
    </lineage>
</organism>
<reference evidence="2" key="1">
    <citation type="journal article" date="2020" name="Stud. Mycol.">
        <title>101 Dothideomycetes genomes: a test case for predicting lifestyles and emergence of pathogens.</title>
        <authorList>
            <person name="Haridas S."/>
            <person name="Albert R."/>
            <person name="Binder M."/>
            <person name="Bloem J."/>
            <person name="Labutti K."/>
            <person name="Salamov A."/>
            <person name="Andreopoulos B."/>
            <person name="Baker S."/>
            <person name="Barry K."/>
            <person name="Bills G."/>
            <person name="Bluhm B."/>
            <person name="Cannon C."/>
            <person name="Castanera R."/>
            <person name="Culley D."/>
            <person name="Daum C."/>
            <person name="Ezra D."/>
            <person name="Gonzalez J."/>
            <person name="Henrissat B."/>
            <person name="Kuo A."/>
            <person name="Liang C."/>
            <person name="Lipzen A."/>
            <person name="Lutzoni F."/>
            <person name="Magnuson J."/>
            <person name="Mondo S."/>
            <person name="Nolan M."/>
            <person name="Ohm R."/>
            <person name="Pangilinan J."/>
            <person name="Park H.-J."/>
            <person name="Ramirez L."/>
            <person name="Alfaro M."/>
            <person name="Sun H."/>
            <person name="Tritt A."/>
            <person name="Yoshinaga Y."/>
            <person name="Zwiers L.-H."/>
            <person name="Turgeon B."/>
            <person name="Goodwin S."/>
            <person name="Spatafora J."/>
            <person name="Crous P."/>
            <person name="Grigoriev I."/>
        </authorList>
    </citation>
    <scope>NUCLEOTIDE SEQUENCE</scope>
    <source>
        <strain evidence="2">CBS 101060</strain>
    </source>
</reference>
<comment type="caution">
    <text evidence="2">The sequence shown here is derived from an EMBL/GenBank/DDBJ whole genome shotgun (WGS) entry which is preliminary data.</text>
</comment>
<dbReference type="PANTHER" id="PTHR47843">
    <property type="entry name" value="BTB DOMAIN-CONTAINING PROTEIN-RELATED"/>
    <property type="match status" value="1"/>
</dbReference>
<dbReference type="Proteomes" id="UP000799429">
    <property type="component" value="Unassembled WGS sequence"/>
</dbReference>
<evidence type="ECO:0000313" key="3">
    <source>
        <dbReference type="Proteomes" id="UP000799429"/>
    </source>
</evidence>
<sequence>MTSKIATVKDGGEDGKVVKKQRLTLKERSRLGSSGVVILVGKRLDSKYLIHESILTKTSLFFRSAMKKEWKEGEEKIVRFNDVSSETFDLYQCWLYTNAVYTSERDPSGTSFYSFLINAYLFGDRILDHPFKDIMMDTFSQKMEENSKIPVSLTYSIYYGTAPSSPLRRIMVDKCTYSDFSESLDRQTADDLPKDFLMGLVRSLSKKTWGRLPGIPPWDSNSNCYYHSHGTEFPCYKTLDWGEPTSDCRLVNSSM</sequence>
<dbReference type="InterPro" id="IPR011333">
    <property type="entry name" value="SKP1/BTB/POZ_sf"/>
</dbReference>
<evidence type="ECO:0000259" key="1">
    <source>
        <dbReference type="PROSITE" id="PS50097"/>
    </source>
</evidence>
<proteinExistence type="predicted"/>
<dbReference type="OrthoDB" id="1022638at2759"/>
<dbReference type="InterPro" id="IPR000210">
    <property type="entry name" value="BTB/POZ_dom"/>
</dbReference>
<gene>
    <name evidence="2" type="ORF">M501DRAFT_1054974</name>
</gene>
<dbReference type="Gene3D" id="3.30.710.10">
    <property type="entry name" value="Potassium Channel Kv1.1, Chain A"/>
    <property type="match status" value="1"/>
</dbReference>
<name>A0A9P4SH29_9PEZI</name>
<dbReference type="PANTHER" id="PTHR47843:SF2">
    <property type="entry name" value="BTB DOMAIN-CONTAINING PROTEIN"/>
    <property type="match status" value="1"/>
</dbReference>
<feature type="domain" description="BTB" evidence="1">
    <location>
        <begin position="34"/>
        <end position="104"/>
    </location>
</feature>